<name>A0ABQ0CB16_9PROT</name>
<dbReference type="SUPFAM" id="SSF46955">
    <property type="entry name" value="Putative DNA-binding domain"/>
    <property type="match status" value="1"/>
</dbReference>
<reference evidence="3 4" key="1">
    <citation type="submission" date="2024-05" db="EMBL/GenBank/DDBJ databases">
        <authorList>
            <consortium name="Candidatus Magnetaquicoccaceae bacterium FCR-1 genome sequencing consortium"/>
            <person name="Shimoshige H."/>
            <person name="Shimamura S."/>
            <person name="Taoka A."/>
            <person name="Kobayashi H."/>
            <person name="Maekawa T."/>
        </authorList>
    </citation>
    <scope>NUCLEOTIDE SEQUENCE [LARGE SCALE GENOMIC DNA]</scope>
    <source>
        <strain evidence="3 4">FCR-1</strain>
    </source>
</reference>
<dbReference type="InterPro" id="IPR036397">
    <property type="entry name" value="RNaseH_sf"/>
</dbReference>
<dbReference type="InterPro" id="IPR015378">
    <property type="entry name" value="Transposase-like_Mu_C"/>
</dbReference>
<dbReference type="EMBL" id="BAAFGK010000004">
    <property type="protein sequence ID" value="GAB0058079.1"/>
    <property type="molecule type" value="Genomic_DNA"/>
</dbReference>
<comment type="caution">
    <text evidence="3">The sequence shown here is derived from an EMBL/GenBank/DDBJ whole genome shotgun (WGS) entry which is preliminary data.</text>
</comment>
<dbReference type="PROSITE" id="PS51702">
    <property type="entry name" value="HTH_MU"/>
    <property type="match status" value="1"/>
</dbReference>
<gene>
    <name evidence="3" type="ORF">SIID45300_02421</name>
</gene>
<dbReference type="InterPro" id="IPR036388">
    <property type="entry name" value="WH-like_DNA-bd_sf"/>
</dbReference>
<dbReference type="InterPro" id="IPR001584">
    <property type="entry name" value="Integrase_cat-core"/>
</dbReference>
<dbReference type="RefSeq" id="WP_420905758.1">
    <property type="nucleotide sequence ID" value="NZ_BAAFGK010000004.1"/>
</dbReference>
<dbReference type="PANTHER" id="PTHR35004:SF7">
    <property type="entry name" value="INTEGRASE PROTEIN"/>
    <property type="match status" value="1"/>
</dbReference>
<dbReference type="InterPro" id="IPR009004">
    <property type="entry name" value="Transposase_Mu_C"/>
</dbReference>
<dbReference type="PROSITE" id="PS50994">
    <property type="entry name" value="INTEGRASE"/>
    <property type="match status" value="1"/>
</dbReference>
<organism evidence="3 4">
    <name type="scientific">Candidatus Magnetaquiglobus chichijimensis</name>
    <dbReference type="NCBI Taxonomy" id="3141448"/>
    <lineage>
        <taxon>Bacteria</taxon>
        <taxon>Pseudomonadati</taxon>
        <taxon>Pseudomonadota</taxon>
        <taxon>Magnetococcia</taxon>
        <taxon>Magnetococcales</taxon>
        <taxon>Candidatus Magnetaquicoccaceae</taxon>
        <taxon>Candidatus Magnetaquiglobus</taxon>
    </lineage>
</organism>
<dbReference type="InterPro" id="IPR009061">
    <property type="entry name" value="DNA-bd_dom_put_sf"/>
</dbReference>
<dbReference type="InterPro" id="IPR012337">
    <property type="entry name" value="RNaseH-like_sf"/>
</dbReference>
<evidence type="ECO:0000259" key="1">
    <source>
        <dbReference type="PROSITE" id="PS50994"/>
    </source>
</evidence>
<dbReference type="Gene3D" id="1.10.10.10">
    <property type="entry name" value="Winged helix-like DNA-binding domain superfamily/Winged helix DNA-binding domain"/>
    <property type="match status" value="1"/>
</dbReference>
<sequence>MNAYTARELADLVSQGAAPGLPISRFRIAELADRESWQRRARQGRGGGWEYLPPEPWRTLLAVHEFKQAAPSSVLMAPERVEAAARQTEAGVEKRPALRRDAKLFILGAWEQFRHDSGLPLVRGMELFCTLYGAMQPVQKGGFSASDDIDGQRHVLAIPAWVRAVCPSLCVTTLINWRKAREAGALEALAGAYGNRRDRGVIDQCELLKNKVIGLVLKAPHWSGPQLRDALLVEIGAQVEVIENGMATLKPIPSVRNLQRWVADWKARNKSLYVRETNPDKWRSEFALALGDEDEHVVRLNQEWQIDASPADLLLTDGRYQLYVLVDLYSRRMMGLVTKTAQTGATLVLIRRALTAWGVPEVIRTDEGSDFTSSEFERTVGFLDIAHDVRGPYRPEQKGTVEARVKIVQHQFVSLMPGYVGHSVADRQKIRERKAFADRLGESDKEAFAVELTRDELQARLDDWLTHVRAHQPMNDVFKDSQRRGKSPFQIATEYTGSIRRIDDARKLDLLLAPVPSSGGRAAGIRTVTSKGIRVEDAYFWDNTLADPRHTRQEVFVRMDPTDMGTIWVFDVEHETFICQAVNQDRAGLNRAEMATEAKAVQAKRLSEARKQVSAAKRGVKPHEIADAIIAKGRSDNGNLVAFQAPSELHETPALQAAGEALRAMEPVQPKPMSEPERQAYQAKVVQLTTPKPPPPEDPAKVRYGRAKGIEAALAAGEDVNHEDRDWFELYRNSAEYRARERFSNYNKRMMSG</sequence>
<dbReference type="Pfam" id="PF00665">
    <property type="entry name" value="rve"/>
    <property type="match status" value="1"/>
</dbReference>
<proteinExistence type="predicted"/>
<keyword evidence="4" id="KW-1185">Reference proteome</keyword>
<dbReference type="SUPFAM" id="SSF53098">
    <property type="entry name" value="Ribonuclease H-like"/>
    <property type="match status" value="1"/>
</dbReference>
<dbReference type="Gene3D" id="3.30.420.10">
    <property type="entry name" value="Ribonuclease H-like superfamily/Ribonuclease H"/>
    <property type="match status" value="1"/>
</dbReference>
<evidence type="ECO:0008006" key="5">
    <source>
        <dbReference type="Google" id="ProtNLM"/>
    </source>
</evidence>
<evidence type="ECO:0000259" key="2">
    <source>
        <dbReference type="PROSITE" id="PS51702"/>
    </source>
</evidence>
<feature type="domain" description="HTH Mu-type" evidence="2">
    <location>
        <begin position="1"/>
        <end position="69"/>
    </location>
</feature>
<evidence type="ECO:0000313" key="4">
    <source>
        <dbReference type="Proteomes" id="UP001628193"/>
    </source>
</evidence>
<dbReference type="PANTHER" id="PTHR35004">
    <property type="entry name" value="TRANSPOSASE RV3428C-RELATED"/>
    <property type="match status" value="1"/>
</dbReference>
<accession>A0ABQ0CB16</accession>
<reference evidence="3 4" key="2">
    <citation type="submission" date="2024-09" db="EMBL/GenBank/DDBJ databases">
        <title>Draft genome sequence of Candidatus Magnetaquicoccaceae bacterium FCR-1.</title>
        <authorList>
            <person name="Shimoshige H."/>
            <person name="Shimamura S."/>
            <person name="Taoka A."/>
            <person name="Kobayashi H."/>
            <person name="Maekawa T."/>
        </authorList>
    </citation>
    <scope>NUCLEOTIDE SEQUENCE [LARGE SCALE GENOMIC DNA]</scope>
    <source>
        <strain evidence="3 4">FCR-1</strain>
    </source>
</reference>
<protein>
    <recommendedName>
        <fullName evidence="5">Transposase</fullName>
    </recommendedName>
</protein>
<feature type="domain" description="Integrase catalytic" evidence="1">
    <location>
        <begin position="275"/>
        <end position="496"/>
    </location>
</feature>
<dbReference type="SUPFAM" id="SSF50610">
    <property type="entry name" value="mu transposase, C-terminal domain"/>
    <property type="match status" value="1"/>
</dbReference>
<dbReference type="Proteomes" id="UP001628193">
    <property type="component" value="Unassembled WGS sequence"/>
</dbReference>
<dbReference type="Pfam" id="PF09299">
    <property type="entry name" value="Mu-transpos_C"/>
    <property type="match status" value="1"/>
</dbReference>
<evidence type="ECO:0000313" key="3">
    <source>
        <dbReference type="EMBL" id="GAB0058079.1"/>
    </source>
</evidence>
<dbReference type="InterPro" id="IPR003314">
    <property type="entry name" value="Mu-type_HTH"/>
</dbReference>